<dbReference type="EMBL" id="CAXHTA020000017">
    <property type="protein sequence ID" value="CAL5227397.1"/>
    <property type="molecule type" value="Genomic_DNA"/>
</dbReference>
<feature type="compositionally biased region" description="Polar residues" evidence="6">
    <location>
        <begin position="206"/>
        <end position="221"/>
    </location>
</feature>
<evidence type="ECO:0000256" key="4">
    <source>
        <dbReference type="ARBA" id="ARBA00022777"/>
    </source>
</evidence>
<feature type="compositionally biased region" description="Polar residues" evidence="6">
    <location>
        <begin position="759"/>
        <end position="769"/>
    </location>
</feature>
<evidence type="ECO:0000313" key="8">
    <source>
        <dbReference type="EMBL" id="CAL5227397.1"/>
    </source>
</evidence>
<feature type="region of interest" description="Disordered" evidence="6">
    <location>
        <begin position="108"/>
        <end position="185"/>
    </location>
</feature>
<evidence type="ECO:0000256" key="2">
    <source>
        <dbReference type="ARBA" id="ARBA00022679"/>
    </source>
</evidence>
<keyword evidence="9" id="KW-1185">Reference proteome</keyword>
<evidence type="ECO:0000256" key="5">
    <source>
        <dbReference type="ARBA" id="ARBA00022840"/>
    </source>
</evidence>
<dbReference type="PANTHER" id="PTHR24058">
    <property type="entry name" value="DUAL SPECIFICITY PROTEIN KINASE"/>
    <property type="match status" value="1"/>
</dbReference>
<feature type="region of interest" description="Disordered" evidence="6">
    <location>
        <begin position="746"/>
        <end position="853"/>
    </location>
</feature>
<dbReference type="PROSITE" id="PS50011">
    <property type="entry name" value="PROTEIN_KINASE_DOM"/>
    <property type="match status" value="1"/>
</dbReference>
<evidence type="ECO:0000256" key="6">
    <source>
        <dbReference type="SAM" id="MobiDB-lite"/>
    </source>
</evidence>
<feature type="compositionally biased region" description="Low complexity" evidence="6">
    <location>
        <begin position="252"/>
        <end position="271"/>
    </location>
</feature>
<feature type="region of interest" description="Disordered" evidence="6">
    <location>
        <begin position="198"/>
        <end position="303"/>
    </location>
</feature>
<evidence type="ECO:0000256" key="3">
    <source>
        <dbReference type="ARBA" id="ARBA00022741"/>
    </source>
</evidence>
<organism evidence="8 9">
    <name type="scientific">Coccomyxa viridis</name>
    <dbReference type="NCBI Taxonomy" id="1274662"/>
    <lineage>
        <taxon>Eukaryota</taxon>
        <taxon>Viridiplantae</taxon>
        <taxon>Chlorophyta</taxon>
        <taxon>core chlorophytes</taxon>
        <taxon>Trebouxiophyceae</taxon>
        <taxon>Trebouxiophyceae incertae sedis</taxon>
        <taxon>Coccomyxaceae</taxon>
        <taxon>Coccomyxa</taxon>
    </lineage>
</organism>
<keyword evidence="4" id="KW-0418">Kinase</keyword>
<evidence type="ECO:0000259" key="7">
    <source>
        <dbReference type="PROSITE" id="PS50011"/>
    </source>
</evidence>
<evidence type="ECO:0000313" key="9">
    <source>
        <dbReference type="Proteomes" id="UP001497392"/>
    </source>
</evidence>
<dbReference type="Gene3D" id="3.30.200.20">
    <property type="entry name" value="Phosphorylase Kinase, domain 1"/>
    <property type="match status" value="1"/>
</dbReference>
<proteinExistence type="predicted"/>
<sequence length="1305" mass="141265">MQPFLPEPPEHSAVTFHASVGLQQDHGSVQEHSTSQAVQDRHPAQQDDFGAQGFSSSSYSPVDQPAEASPSGYAERRRITEADWDEYIDEEDPGYIREDIRGQDAFVARELDVSDPDGSRRAMDLYHQAMDPPAQQEWAQGEDEERSSSDGRGSSYFSGERLDQGLSSTASPMHSQQSLTGHVDRASLAERTVVLAEPVYPADSPARSTHSVSRANSTSEDLGSLGVPPPVPGSTEAQQSPQQSGAESQVQAPDAATTRAAAIAVAASSGANFHKSASSRDQEHQTALSSSAPEHSSRSFLDPLGIVEKVSDVFSRRVQPRSDSETSKHSTTNIPDAAAAKASKQAPLDRQQADVRAEPESLASTQEQNVEEAAEQQHDGAIPSFKLRVKAPEGHRPIRTSSGASGAAGKASGSLDPASPSGISEEDENFSFPLTPPSEPAAPAAVFSSWHSFRKRSSKGYDTDDEVSMGRVSDFSVEPSQESNSGYPQISLETQHTLQTAVGRLDSAHTADSSGEGSKHSPELQPGTAEPEPLAIPDYAVEPPSQPSLNSEASLARNITLGKPGMPTDGQLGSGEHDFEAILQNADSRCSASGSHVDGAQRMGSAEGTEMLPMSCNGQQVDAASLVCSSPPREAWPSILLQQQPHSAPAQTPLPASMQLPDSSARFVETPFSHPQATIPEEKPFLAHAPFGSSVLPRASEDTQAAADPQPAQHSAAQHDAAGFPRPPSKDMLVTPSRLSRASLAMGGDASLPMPPTPMSTAAECSSPPSMAAISHAREDGRAAGMRGVAHSSLSSLDGAATSQRDREAAAKARASLDFSPLSDRAGKGKRPPAFQRAQSADIPGKSKKHSQMLAPVQPLDVSLSLSQHELESLQKGKLQRRKPPPLTPVADDAPAQSAAGNSAEAEHARVQQCGHPLAGGSPAASVAVQRVEAPAAGEQPPDSGLAYEYDPDYIERKYEILELKVIHRRRRTGFEETKDFPIRVDDLIAGRYQVMDFLGSAAFSRAVQALDVKTRRLVCLKIIKNNKDYFDQSLDEIKLLSYINSADPMDEHGLLRLYDYFYYKEHLFLVCELLRANLYEFQKYNRDSGNPPYFVLQRVQSIARQVLTSLAFLHSLGLIHSDLKPENILIKSYSRCEVKVIDFGSSCFTTDQLSSYVQSRSYRAPEVILGLPYGQKVDVWSLGCILTELLSGYVLFQNDSLATLLARLEGILGPVPQRLLSQGRYTHRFYTRSGALFERNSRTHRYEYLHPKQTSIGRRVPEADEGCRDFLLYLLTVDPQERPTAEVALQHPWLQHQYPAPPIQ</sequence>
<dbReference type="Gene3D" id="1.10.510.10">
    <property type="entry name" value="Transferase(Phosphotransferase) domain 1"/>
    <property type="match status" value="1"/>
</dbReference>
<protein>
    <submittedName>
        <fullName evidence="8">G10352 protein</fullName>
    </submittedName>
</protein>
<comment type="caution">
    <text evidence="8">The sequence shown here is derived from an EMBL/GenBank/DDBJ whole genome shotgun (WGS) entry which is preliminary data.</text>
</comment>
<dbReference type="SMART" id="SM00220">
    <property type="entry name" value="S_TKc"/>
    <property type="match status" value="1"/>
</dbReference>
<feature type="compositionally biased region" description="Low complexity" evidence="6">
    <location>
        <begin position="704"/>
        <end position="722"/>
    </location>
</feature>
<feature type="compositionally biased region" description="Low complexity" evidence="6">
    <location>
        <begin position="337"/>
        <end position="346"/>
    </location>
</feature>
<feature type="region of interest" description="Disordered" evidence="6">
    <location>
        <begin position="871"/>
        <end position="919"/>
    </location>
</feature>
<feature type="compositionally biased region" description="Polar residues" evidence="6">
    <location>
        <begin position="285"/>
        <end position="294"/>
    </location>
</feature>
<feature type="compositionally biased region" description="Polar residues" evidence="6">
    <location>
        <begin position="478"/>
        <end position="500"/>
    </location>
</feature>
<dbReference type="Pfam" id="PF00069">
    <property type="entry name" value="Pkinase"/>
    <property type="match status" value="1"/>
</dbReference>
<feature type="region of interest" description="Disordered" evidence="6">
    <location>
        <begin position="1"/>
        <end position="96"/>
    </location>
</feature>
<feature type="domain" description="Protein kinase" evidence="7">
    <location>
        <begin position="993"/>
        <end position="1295"/>
    </location>
</feature>
<accession>A0ABP1G5K0</accession>
<keyword evidence="2" id="KW-0808">Transferase</keyword>
<feature type="compositionally biased region" description="Polar residues" evidence="6">
    <location>
        <begin position="165"/>
        <end position="180"/>
    </location>
</feature>
<dbReference type="PANTHER" id="PTHR24058:SF124">
    <property type="entry name" value="PROTEIN KINASE SUPERFAMILY PROTEIN"/>
    <property type="match status" value="1"/>
</dbReference>
<reference evidence="8 9" key="1">
    <citation type="submission" date="2024-06" db="EMBL/GenBank/DDBJ databases">
        <authorList>
            <person name="Kraege A."/>
            <person name="Thomma B."/>
        </authorList>
    </citation>
    <scope>NUCLEOTIDE SEQUENCE [LARGE SCALE GENOMIC DNA]</scope>
</reference>
<dbReference type="InterPro" id="IPR050494">
    <property type="entry name" value="Ser_Thr_dual-spec_kinase"/>
</dbReference>
<feature type="compositionally biased region" description="Acidic residues" evidence="6">
    <location>
        <begin position="82"/>
        <end position="93"/>
    </location>
</feature>
<feature type="compositionally biased region" description="Polar residues" evidence="6">
    <location>
        <begin position="235"/>
        <end position="251"/>
    </location>
</feature>
<dbReference type="InterPro" id="IPR011009">
    <property type="entry name" value="Kinase-like_dom_sf"/>
</dbReference>
<gene>
    <name evidence="8" type="primary">g10352</name>
    <name evidence="8" type="ORF">VP750_LOCUS9303</name>
</gene>
<evidence type="ECO:0000256" key="1">
    <source>
        <dbReference type="ARBA" id="ARBA00022527"/>
    </source>
</evidence>
<dbReference type="InterPro" id="IPR000719">
    <property type="entry name" value="Prot_kinase_dom"/>
</dbReference>
<feature type="region of interest" description="Disordered" evidence="6">
    <location>
        <begin position="700"/>
        <end position="734"/>
    </location>
</feature>
<dbReference type="PROSITE" id="PS00108">
    <property type="entry name" value="PROTEIN_KINASE_ST"/>
    <property type="match status" value="1"/>
</dbReference>
<name>A0ABP1G5K0_9CHLO</name>
<dbReference type="InterPro" id="IPR008271">
    <property type="entry name" value="Ser/Thr_kinase_AS"/>
</dbReference>
<feature type="compositionally biased region" description="Polar residues" evidence="6">
    <location>
        <begin position="21"/>
        <end position="38"/>
    </location>
</feature>
<feature type="compositionally biased region" description="Basic and acidic residues" evidence="6">
    <location>
        <begin position="315"/>
        <end position="328"/>
    </location>
</feature>
<keyword evidence="3" id="KW-0547">Nucleotide-binding</keyword>
<keyword evidence="5" id="KW-0067">ATP-binding</keyword>
<dbReference type="SUPFAM" id="SSF56112">
    <property type="entry name" value="Protein kinase-like (PK-like)"/>
    <property type="match status" value="1"/>
</dbReference>
<dbReference type="CDD" id="cd14133">
    <property type="entry name" value="PKc_DYRK_like"/>
    <property type="match status" value="1"/>
</dbReference>
<dbReference type="Proteomes" id="UP001497392">
    <property type="component" value="Unassembled WGS sequence"/>
</dbReference>
<feature type="compositionally biased region" description="Basic and acidic residues" evidence="6">
    <location>
        <begin position="108"/>
        <end position="124"/>
    </location>
</feature>
<feature type="region of interest" description="Disordered" evidence="6">
    <location>
        <begin position="315"/>
        <end position="550"/>
    </location>
</feature>
<feature type="compositionally biased region" description="Low complexity" evidence="6">
    <location>
        <begin position="401"/>
        <end position="414"/>
    </location>
</feature>
<keyword evidence="1" id="KW-0723">Serine/threonine-protein kinase</keyword>